<dbReference type="RefSeq" id="WP_163466312.1">
    <property type="nucleotide sequence ID" value="NZ_JAAAMG010000041.1"/>
</dbReference>
<organism evidence="2 3">
    <name type="scientific">Jiella pacifica</name>
    <dbReference type="NCBI Taxonomy" id="2696469"/>
    <lineage>
        <taxon>Bacteria</taxon>
        <taxon>Pseudomonadati</taxon>
        <taxon>Pseudomonadota</taxon>
        <taxon>Alphaproteobacteria</taxon>
        <taxon>Hyphomicrobiales</taxon>
        <taxon>Aurantimonadaceae</taxon>
        <taxon>Jiella</taxon>
    </lineage>
</organism>
<gene>
    <name evidence="2" type="ORF">GTK09_25990</name>
</gene>
<name>A0A6N9TG64_9HYPH</name>
<dbReference type="EMBL" id="JAAAMG010000041">
    <property type="protein sequence ID" value="NDW07858.1"/>
    <property type="molecule type" value="Genomic_DNA"/>
</dbReference>
<protein>
    <submittedName>
        <fullName evidence="2">Uncharacterized protein</fullName>
    </submittedName>
</protein>
<keyword evidence="1" id="KW-1133">Transmembrane helix</keyword>
<keyword evidence="3" id="KW-1185">Reference proteome</keyword>
<comment type="caution">
    <text evidence="2">The sequence shown here is derived from an EMBL/GenBank/DDBJ whole genome shotgun (WGS) entry which is preliminary data.</text>
</comment>
<keyword evidence="1" id="KW-0472">Membrane</keyword>
<evidence type="ECO:0000256" key="1">
    <source>
        <dbReference type="SAM" id="Phobius"/>
    </source>
</evidence>
<keyword evidence="1" id="KW-0812">Transmembrane</keyword>
<evidence type="ECO:0000313" key="3">
    <source>
        <dbReference type="Proteomes" id="UP000469011"/>
    </source>
</evidence>
<accession>A0A6N9TG64</accession>
<dbReference type="Proteomes" id="UP000469011">
    <property type="component" value="Unassembled WGS sequence"/>
</dbReference>
<feature type="transmembrane region" description="Helical" evidence="1">
    <location>
        <begin position="12"/>
        <end position="31"/>
    </location>
</feature>
<dbReference type="AlphaFoldDB" id="A0A6N9TG64"/>
<evidence type="ECO:0000313" key="2">
    <source>
        <dbReference type="EMBL" id="NDW07858.1"/>
    </source>
</evidence>
<proteinExistence type="predicted"/>
<reference evidence="2 3" key="1">
    <citation type="submission" date="2020-01" db="EMBL/GenBank/DDBJ databases">
        <title>Jiella pacifica sp. nov.</title>
        <authorList>
            <person name="Xue Z."/>
            <person name="Zhu S."/>
            <person name="Chen J."/>
            <person name="Yang J."/>
        </authorList>
    </citation>
    <scope>NUCLEOTIDE SEQUENCE [LARGE SCALE GENOMIC DNA]</scope>
    <source>
        <strain evidence="2 3">40Bstr34</strain>
    </source>
</reference>
<sequence length="82" mass="8597">MAVAIDLFSDRLMIGVGSVVSFGLAFILDLGQIMADVPEGFATITNFKEDKGASRRIPQSASFVAPCLMGGQHRLSAAARPG</sequence>